<dbReference type="AlphaFoldDB" id="A0A4Y6V4B9"/>
<accession>A0A4Y6V4B9</accession>
<sequence length="223" mass="25470">MSTAVFIGDRDKTDLLFYVAKMLAEAGREVLIVDYTAGQRYEFSFPALDVPGEPREYDGFDVWIPAEGAKSGFEEGYDVVLYDTDDPRRLPAFPDTAYRFLVGGCEHASVRRCVRLLNGYFLRRPLAELCAFRAVRIEEASEPGEAYIAEQFETFPIDWKESFVYYPDERDLALKIGNQYAGRLRLKGLSPAMRKAVQGIAAVLLGLDRREMRKLWNRAERSK</sequence>
<keyword evidence="2" id="KW-1185">Reference proteome</keyword>
<protein>
    <submittedName>
        <fullName evidence="1">Uncharacterized protein</fullName>
    </submittedName>
</protein>
<dbReference type="OrthoDB" id="2610621at2"/>
<evidence type="ECO:0000313" key="2">
    <source>
        <dbReference type="Proteomes" id="UP000316968"/>
    </source>
</evidence>
<dbReference type="Proteomes" id="UP000316968">
    <property type="component" value="Chromosome"/>
</dbReference>
<dbReference type="KEGG" id="saca:FFV09_22640"/>
<dbReference type="EMBL" id="CP041217">
    <property type="protein sequence ID" value="QDH23416.1"/>
    <property type="molecule type" value="Genomic_DNA"/>
</dbReference>
<dbReference type="RefSeq" id="WP_141449953.1">
    <property type="nucleotide sequence ID" value="NZ_CP041217.1"/>
</dbReference>
<name>A0A4Y6V4B9_SACBS</name>
<organism evidence="1 2">
    <name type="scientific">Saccharibacillus brassicae</name>
    <dbReference type="NCBI Taxonomy" id="2583377"/>
    <lineage>
        <taxon>Bacteria</taxon>
        <taxon>Bacillati</taxon>
        <taxon>Bacillota</taxon>
        <taxon>Bacilli</taxon>
        <taxon>Bacillales</taxon>
        <taxon>Paenibacillaceae</taxon>
        <taxon>Saccharibacillus</taxon>
    </lineage>
</organism>
<gene>
    <name evidence="1" type="ORF">FFV09_22640</name>
</gene>
<reference evidence="1 2" key="1">
    <citation type="submission" date="2019-06" db="EMBL/GenBank/DDBJ databases">
        <title>Saccharibacillus brassicae sp. nov., an endophytic bacterium isolated from Chinese cabbage seeds (Brassica pekinensis).</title>
        <authorList>
            <person name="Jiang L."/>
            <person name="Lee J."/>
            <person name="Kim S.W."/>
        </authorList>
    </citation>
    <scope>NUCLEOTIDE SEQUENCE [LARGE SCALE GENOMIC DNA]</scope>
    <source>
        <strain evidence="2">KCTC 43072 / ATSA2</strain>
    </source>
</reference>
<proteinExistence type="predicted"/>
<evidence type="ECO:0000313" key="1">
    <source>
        <dbReference type="EMBL" id="QDH23416.1"/>
    </source>
</evidence>